<dbReference type="Pfam" id="PF00480">
    <property type="entry name" value="ROK"/>
    <property type="match status" value="1"/>
</dbReference>
<proteinExistence type="predicted"/>
<keyword evidence="1" id="KW-0808">Transferase</keyword>
<dbReference type="Gene3D" id="1.10.10.10">
    <property type="entry name" value="Winged helix-like DNA-binding domain superfamily/Winged helix DNA-binding domain"/>
    <property type="match status" value="1"/>
</dbReference>
<dbReference type="SUPFAM" id="SSF53067">
    <property type="entry name" value="Actin-like ATPase domain"/>
    <property type="match status" value="1"/>
</dbReference>
<dbReference type="Gene3D" id="3.30.420.40">
    <property type="match status" value="1"/>
</dbReference>
<dbReference type="GO" id="GO:0019262">
    <property type="term" value="P:N-acetylneuraminate catabolic process"/>
    <property type="evidence" value="ECO:0007669"/>
    <property type="project" value="TreeGrafter"/>
</dbReference>
<reference evidence="1 2" key="1">
    <citation type="submission" date="2018-03" db="EMBL/GenBank/DDBJ databases">
        <title>Genomic Encyclopedia of Archaeal and Bacterial Type Strains, Phase II (KMG-II): from individual species to whole genera.</title>
        <authorList>
            <person name="Goeker M."/>
        </authorList>
    </citation>
    <scope>NUCLEOTIDE SEQUENCE [LARGE SCALE GENOMIC DNA]</scope>
    <source>
        <strain evidence="1 2">DSM 100673</strain>
    </source>
</reference>
<gene>
    <name evidence="1" type="ORF">CLV88_11597</name>
</gene>
<dbReference type="InterPro" id="IPR043129">
    <property type="entry name" value="ATPase_NBD"/>
</dbReference>
<dbReference type="InterPro" id="IPR036388">
    <property type="entry name" value="WH-like_DNA-bd_sf"/>
</dbReference>
<accession>A0A2P8F7Q7</accession>
<protein>
    <submittedName>
        <fullName evidence="1">Putative NBD/HSP70 family sugar kinase</fullName>
    </submittedName>
</protein>
<dbReference type="PANTHER" id="PTHR18964">
    <property type="entry name" value="ROK (REPRESSOR, ORF, KINASE) FAMILY"/>
    <property type="match status" value="1"/>
</dbReference>
<dbReference type="InterPro" id="IPR000600">
    <property type="entry name" value="ROK"/>
</dbReference>
<dbReference type="CDD" id="cd23763">
    <property type="entry name" value="ASKHA_ATPase_ROK"/>
    <property type="match status" value="1"/>
</dbReference>
<dbReference type="EMBL" id="PYGJ01000015">
    <property type="protein sequence ID" value="PSL17750.1"/>
    <property type="molecule type" value="Genomic_DNA"/>
</dbReference>
<sequence length="338" mass="36012">MTGLSVQTVSVISRELEEEGLIRRGEKRKGKVGQPSVPLQLAADGALFVGLEVEAKKVELILVNFVGDILDRICSTDAQFTPETARKFAFFAAEEMSRRLSQGQSEKISGIGITDALTDTDCWAKTWSLVGTKLGVGPDCPSHFGKEGSCACNAELIFGSEHVPKHFLYIHIGHAVSGGLAIEGHLHQGCTGNAGSIDRFPLEGIDRPSNRLSDMCSLDGLWNSAAAEGTCLNDIWVKTQAWGEFSDPVACWLGDAAPAIAQVVIGANALIDLPCVVIDGPMPKRLRKSIVLKVEEYLADSNPSSPNRPNVVEGSFGPDAVVLGAASLPLSKLFMLDA</sequence>
<keyword evidence="2" id="KW-1185">Reference proteome</keyword>
<comment type="caution">
    <text evidence="1">The sequence shown here is derived from an EMBL/GenBank/DDBJ whole genome shotgun (WGS) entry which is preliminary data.</text>
</comment>
<dbReference type="AlphaFoldDB" id="A0A2P8F7Q7"/>
<dbReference type="Proteomes" id="UP000240418">
    <property type="component" value="Unassembled WGS sequence"/>
</dbReference>
<evidence type="ECO:0000313" key="2">
    <source>
        <dbReference type="Proteomes" id="UP000240418"/>
    </source>
</evidence>
<keyword evidence="1" id="KW-0418">Kinase</keyword>
<organism evidence="1 2">
    <name type="scientific">Shimia abyssi</name>
    <dbReference type="NCBI Taxonomy" id="1662395"/>
    <lineage>
        <taxon>Bacteria</taxon>
        <taxon>Pseudomonadati</taxon>
        <taxon>Pseudomonadota</taxon>
        <taxon>Alphaproteobacteria</taxon>
        <taxon>Rhodobacterales</taxon>
        <taxon>Roseobacteraceae</taxon>
    </lineage>
</organism>
<evidence type="ECO:0000313" key="1">
    <source>
        <dbReference type="EMBL" id="PSL17750.1"/>
    </source>
</evidence>
<dbReference type="GO" id="GO:0009384">
    <property type="term" value="F:N-acylmannosamine kinase activity"/>
    <property type="evidence" value="ECO:0007669"/>
    <property type="project" value="TreeGrafter"/>
</dbReference>
<name>A0A2P8F7Q7_9RHOB</name>
<dbReference type="PANTHER" id="PTHR18964:SF169">
    <property type="entry name" value="N-ACETYLMANNOSAMINE KINASE"/>
    <property type="match status" value="1"/>
</dbReference>